<name>A0A1G2PN08_9BACT</name>
<sequence>MEFWDDISFAEFFERINASPQPLLIRFGQRGELASDLFDAAINMYIANLNLPLRAVALEADDEEYVELMEYFDVPSLPYAFILWRGEVIYEFNDSTTDPKEYLKYLFDIIAHTPTLLVGHLCFGFDCVEIHTDMSEAFILLIKNNNETASRELLVSVHPPFSEEERLVLLGFFKTDTQFSALHIWRKS</sequence>
<protein>
    <submittedName>
        <fullName evidence="1">Uncharacterized protein</fullName>
    </submittedName>
</protein>
<reference evidence="1 2" key="1">
    <citation type="journal article" date="2016" name="Nat. Commun.">
        <title>Thousands of microbial genomes shed light on interconnected biogeochemical processes in an aquifer system.</title>
        <authorList>
            <person name="Anantharaman K."/>
            <person name="Brown C.T."/>
            <person name="Hug L.A."/>
            <person name="Sharon I."/>
            <person name="Castelle C.J."/>
            <person name="Probst A.J."/>
            <person name="Thomas B.C."/>
            <person name="Singh A."/>
            <person name="Wilkins M.J."/>
            <person name="Karaoz U."/>
            <person name="Brodie E.L."/>
            <person name="Williams K.H."/>
            <person name="Hubbard S.S."/>
            <person name="Banfield J.F."/>
        </authorList>
    </citation>
    <scope>NUCLEOTIDE SEQUENCE [LARGE SCALE GENOMIC DNA]</scope>
</reference>
<evidence type="ECO:0000313" key="1">
    <source>
        <dbReference type="EMBL" id="OHA49011.1"/>
    </source>
</evidence>
<evidence type="ECO:0000313" key="2">
    <source>
        <dbReference type="Proteomes" id="UP000177629"/>
    </source>
</evidence>
<dbReference type="AlphaFoldDB" id="A0A1G2PN08"/>
<dbReference type="EMBL" id="MHSS01000001">
    <property type="protein sequence ID" value="OHA49011.1"/>
    <property type="molecule type" value="Genomic_DNA"/>
</dbReference>
<proteinExistence type="predicted"/>
<accession>A0A1G2PN08</accession>
<comment type="caution">
    <text evidence="1">The sequence shown here is derived from an EMBL/GenBank/DDBJ whole genome shotgun (WGS) entry which is preliminary data.</text>
</comment>
<gene>
    <name evidence="1" type="ORF">A2806_01560</name>
</gene>
<dbReference type="Proteomes" id="UP000177629">
    <property type="component" value="Unassembled WGS sequence"/>
</dbReference>
<organism evidence="1 2">
    <name type="scientific">Candidatus Terrybacteria bacterium RIFCSPHIGHO2_01_FULL_48_17</name>
    <dbReference type="NCBI Taxonomy" id="1802362"/>
    <lineage>
        <taxon>Bacteria</taxon>
        <taxon>Candidatus Terryibacteriota</taxon>
    </lineage>
</organism>